<protein>
    <submittedName>
        <fullName evidence="1">Uncharacterized protein</fullName>
    </submittedName>
</protein>
<sequence length="164" mass="19177">MTEIKTNETINVFPCTYILISRAIRPLDHETITKICQQDENFQKRVLDLLINICGSSVYTDIEFQDWSEYEPDKSSNGGCYRFSKHYYYNKDSDLWTLQYETSADMEYCPICGHFGNHEEYDDDTFIGYSCGSAKIISSTKMIQTVISFMLNYKDDTDHIMLVR</sequence>
<name>A0A8S5VCV6_9CAUD</name>
<accession>A0A8S5VCV6</accession>
<evidence type="ECO:0000313" key="1">
    <source>
        <dbReference type="EMBL" id="DAG04512.1"/>
    </source>
</evidence>
<dbReference type="EMBL" id="BK016244">
    <property type="protein sequence ID" value="DAG04512.1"/>
    <property type="molecule type" value="Genomic_DNA"/>
</dbReference>
<proteinExistence type="predicted"/>
<reference evidence="1" key="1">
    <citation type="journal article" date="2021" name="Proc. Natl. Acad. Sci. U.S.A.">
        <title>A Catalog of Tens of Thousands of Viruses from Human Metagenomes Reveals Hidden Associations with Chronic Diseases.</title>
        <authorList>
            <person name="Tisza M.J."/>
            <person name="Buck C.B."/>
        </authorList>
    </citation>
    <scope>NUCLEOTIDE SEQUENCE</scope>
    <source>
        <strain evidence="1">CtDXu9</strain>
    </source>
</reference>
<organism evidence="1">
    <name type="scientific">Siphoviridae sp. ctDXu9</name>
    <dbReference type="NCBI Taxonomy" id="2825387"/>
    <lineage>
        <taxon>Viruses</taxon>
        <taxon>Duplodnaviria</taxon>
        <taxon>Heunggongvirae</taxon>
        <taxon>Uroviricota</taxon>
        <taxon>Caudoviricetes</taxon>
    </lineage>
</organism>